<protein>
    <recommendedName>
        <fullName evidence="8">MYND-type domain-containing protein</fullName>
    </recommendedName>
</protein>
<organism evidence="9 10">
    <name type="scientific">Jimgerdemannia flammicorona</name>
    <dbReference type="NCBI Taxonomy" id="994334"/>
    <lineage>
        <taxon>Eukaryota</taxon>
        <taxon>Fungi</taxon>
        <taxon>Fungi incertae sedis</taxon>
        <taxon>Mucoromycota</taxon>
        <taxon>Mucoromycotina</taxon>
        <taxon>Endogonomycetes</taxon>
        <taxon>Endogonales</taxon>
        <taxon>Endogonaceae</taxon>
        <taxon>Jimgerdemannia</taxon>
    </lineage>
</organism>
<dbReference type="GO" id="GO:0008270">
    <property type="term" value="F:zinc ion binding"/>
    <property type="evidence" value="ECO:0007669"/>
    <property type="project" value="UniProtKB-KW"/>
</dbReference>
<reference evidence="9 10" key="1">
    <citation type="journal article" date="2018" name="New Phytol.">
        <title>Phylogenomics of Endogonaceae and evolution of mycorrhizas within Mucoromycota.</title>
        <authorList>
            <person name="Chang Y."/>
            <person name="Desiro A."/>
            <person name="Na H."/>
            <person name="Sandor L."/>
            <person name="Lipzen A."/>
            <person name="Clum A."/>
            <person name="Barry K."/>
            <person name="Grigoriev I.V."/>
            <person name="Martin F.M."/>
            <person name="Stajich J.E."/>
            <person name="Smith M.E."/>
            <person name="Bonito G."/>
            <person name="Spatafora J.W."/>
        </authorList>
    </citation>
    <scope>NUCLEOTIDE SEQUENCE [LARGE SCALE GENOMIC DNA]</scope>
    <source>
        <strain evidence="9 10">GMNB39</strain>
    </source>
</reference>
<dbReference type="Proteomes" id="UP000268093">
    <property type="component" value="Unassembled WGS sequence"/>
</dbReference>
<keyword evidence="3" id="KW-0964">Secreted</keyword>
<dbReference type="AlphaFoldDB" id="A0A433DGX7"/>
<gene>
    <name evidence="9" type="ORF">BC936DRAFT_140500</name>
</gene>
<keyword evidence="4" id="KW-0479">Metal-binding</keyword>
<evidence type="ECO:0000256" key="6">
    <source>
        <dbReference type="ARBA" id="ARBA00022833"/>
    </source>
</evidence>
<dbReference type="PROSITE" id="PS50865">
    <property type="entry name" value="ZF_MYND_2"/>
    <property type="match status" value="1"/>
</dbReference>
<dbReference type="EMBL" id="RBNI01001715">
    <property type="protein sequence ID" value="RUP50059.1"/>
    <property type="molecule type" value="Genomic_DNA"/>
</dbReference>
<evidence type="ECO:0000259" key="8">
    <source>
        <dbReference type="PROSITE" id="PS50865"/>
    </source>
</evidence>
<dbReference type="GO" id="GO:0005576">
    <property type="term" value="C:extracellular region"/>
    <property type="evidence" value="ECO:0007669"/>
    <property type="project" value="UniProtKB-SubCell"/>
</dbReference>
<keyword evidence="6" id="KW-0862">Zinc</keyword>
<keyword evidence="5 7" id="KW-0863">Zinc-finger</keyword>
<keyword evidence="10" id="KW-1185">Reference proteome</keyword>
<evidence type="ECO:0000256" key="4">
    <source>
        <dbReference type="ARBA" id="ARBA00022723"/>
    </source>
</evidence>
<evidence type="ECO:0000256" key="3">
    <source>
        <dbReference type="ARBA" id="ARBA00022525"/>
    </source>
</evidence>
<dbReference type="Gene3D" id="6.10.140.2220">
    <property type="match status" value="1"/>
</dbReference>
<evidence type="ECO:0000256" key="5">
    <source>
        <dbReference type="ARBA" id="ARBA00022771"/>
    </source>
</evidence>
<evidence type="ECO:0000313" key="10">
    <source>
        <dbReference type="Proteomes" id="UP000268093"/>
    </source>
</evidence>
<dbReference type="GO" id="GO:0043657">
    <property type="term" value="C:host cell"/>
    <property type="evidence" value="ECO:0007669"/>
    <property type="project" value="UniProtKB-SubCell"/>
</dbReference>
<dbReference type="SUPFAM" id="SSF144232">
    <property type="entry name" value="HIT/MYND zinc finger-like"/>
    <property type="match status" value="1"/>
</dbReference>
<comment type="caution">
    <text evidence="9">The sequence shown here is derived from an EMBL/GenBank/DDBJ whole genome shotgun (WGS) entry which is preliminary data.</text>
</comment>
<evidence type="ECO:0000256" key="2">
    <source>
        <dbReference type="ARBA" id="ARBA00004613"/>
    </source>
</evidence>
<name>A0A433DGX7_9FUNG</name>
<dbReference type="InterPro" id="IPR002893">
    <property type="entry name" value="Znf_MYND"/>
</dbReference>
<dbReference type="Pfam" id="PF01753">
    <property type="entry name" value="zf-MYND"/>
    <property type="match status" value="1"/>
</dbReference>
<accession>A0A433DGX7</accession>
<sequence length="500" mass="56315">MLWKYGPRPRLLIHLFDSVKDTPPTMSDSCTFMCLLQGDSAEQAFPVDITTSKFVGHLKDKVKEKKAPYFNHISADELTLYSVTVSVDNSDWINDVDLKRGDYYSHIRKLFPTDSILEVLPYAPPKRCIHLFVVPPAIVSTIVAPTISSTMMSRISVIEKELGDVKDQLAALKSPSQATSDVKSDIVEAPVYHGESLDIAENDVITPGSMLKNPDPHTPPDTANNSLRCAVCERSSPEDGGNLKACKTCYTVNYCSKKCQTADWKKHKKVHQIIGTRRDDPTKEISEDRDSSTGFFKNDFPNNVCHVCGIRPTKFPTEASRREYEGITRICPSCWHAQLLDPDSSFEEIERSRKELHACGRILILQKTIPHAWQCLCCTNVIRNEKQRLIHATKKCTTDLNILRQRNEVGVSNEMRTLEKNMAKTKLFMQCKLERNRPFIYLLDEVLMLYNFLCTGSNLSDEGVTVLVESLKQNTSLIKLTIECKSNHGLLLIAAANICG</sequence>
<dbReference type="Pfam" id="PF20147">
    <property type="entry name" value="Crinkler"/>
    <property type="match status" value="1"/>
</dbReference>
<evidence type="ECO:0000256" key="1">
    <source>
        <dbReference type="ARBA" id="ARBA00004340"/>
    </source>
</evidence>
<evidence type="ECO:0000256" key="7">
    <source>
        <dbReference type="PROSITE-ProRule" id="PRU00134"/>
    </source>
</evidence>
<proteinExistence type="predicted"/>
<feature type="domain" description="MYND-type" evidence="8">
    <location>
        <begin position="229"/>
        <end position="271"/>
    </location>
</feature>
<evidence type="ECO:0000313" key="9">
    <source>
        <dbReference type="EMBL" id="RUP50059.1"/>
    </source>
</evidence>
<comment type="subcellular location">
    <subcellularLocation>
        <location evidence="1">Host cell</location>
    </subcellularLocation>
    <subcellularLocation>
        <location evidence="2">Secreted</location>
    </subcellularLocation>
</comment>
<dbReference type="InterPro" id="IPR045379">
    <property type="entry name" value="Crinkler_N"/>
</dbReference>
<dbReference type="OrthoDB" id="2673191at2759"/>